<dbReference type="Proteomes" id="UP001190700">
    <property type="component" value="Unassembled WGS sequence"/>
</dbReference>
<reference evidence="1 2" key="1">
    <citation type="journal article" date="2015" name="Genome Biol. Evol.">
        <title>Comparative Genomics of a Bacterivorous Green Alga Reveals Evolutionary Causalities and Consequences of Phago-Mixotrophic Mode of Nutrition.</title>
        <authorList>
            <person name="Burns J.A."/>
            <person name="Paasch A."/>
            <person name="Narechania A."/>
            <person name="Kim E."/>
        </authorList>
    </citation>
    <scope>NUCLEOTIDE SEQUENCE [LARGE SCALE GENOMIC DNA]</scope>
    <source>
        <strain evidence="1 2">PLY_AMNH</strain>
    </source>
</reference>
<protein>
    <submittedName>
        <fullName evidence="1">Uncharacterized protein</fullName>
    </submittedName>
</protein>
<evidence type="ECO:0000313" key="1">
    <source>
        <dbReference type="EMBL" id="KAK3289326.1"/>
    </source>
</evidence>
<sequence length="448" mass="49708">MTQWRARAVVDWKTLEIAADNGQGPYVPSAEHIEDEVPMRDREMELDALIQEIRHRNLQVLEDAMDGPVGDSRLDALKAELKFVKGSVDFFQQIHMDTMPPVHDVAVDSSTPNVHGPVRVTYPDLISAYTEQDADRVAKVMAQEPDAPIPDQRMTAADIVADAVPDIRVDDDAHIRTRPSEFQSYVGDKIFDHLLRWLRLQASGPPSRGRATRPFVIFSEASPAYPRVSTFQGVAAAFIPGARTIHNLGNIKVTEGARAAPLKPMNPATKAEYAVRAASDPANMDFIQRCRSEKQPIQQSDLDRLRVLTTSDIQMDRDWLFATVAVTGNRQRQAVNDVRAQHFARLRGQPVIRWKRDIATTLLDSEHAEVLRAEFPDLIGTFVAGAPGIILNNDLNPSRGLANGTPAEFHSLILQDASKSTDAGKINNAGPGEQGNVNWRIMRFGLLR</sequence>
<dbReference type="EMBL" id="LGRX02000167">
    <property type="protein sequence ID" value="KAK3289326.1"/>
    <property type="molecule type" value="Genomic_DNA"/>
</dbReference>
<name>A0AAE0H5H0_9CHLO</name>
<gene>
    <name evidence="1" type="ORF">CYMTET_3225</name>
</gene>
<dbReference type="AlphaFoldDB" id="A0AAE0H5H0"/>
<keyword evidence="2" id="KW-1185">Reference proteome</keyword>
<organism evidence="1 2">
    <name type="scientific">Cymbomonas tetramitiformis</name>
    <dbReference type="NCBI Taxonomy" id="36881"/>
    <lineage>
        <taxon>Eukaryota</taxon>
        <taxon>Viridiplantae</taxon>
        <taxon>Chlorophyta</taxon>
        <taxon>Pyramimonadophyceae</taxon>
        <taxon>Pyramimonadales</taxon>
        <taxon>Pyramimonadaceae</taxon>
        <taxon>Cymbomonas</taxon>
    </lineage>
</organism>
<accession>A0AAE0H5H0</accession>
<evidence type="ECO:0000313" key="2">
    <source>
        <dbReference type="Proteomes" id="UP001190700"/>
    </source>
</evidence>
<comment type="caution">
    <text evidence="1">The sequence shown here is derived from an EMBL/GenBank/DDBJ whole genome shotgun (WGS) entry which is preliminary data.</text>
</comment>
<proteinExistence type="predicted"/>